<evidence type="ECO:0000256" key="1">
    <source>
        <dbReference type="ARBA" id="ARBA00023239"/>
    </source>
</evidence>
<dbReference type="Gene3D" id="1.20.200.10">
    <property type="entry name" value="Fumarase/aspartase (Central domain)"/>
    <property type="match status" value="1"/>
</dbReference>
<dbReference type="InterPro" id="IPR022313">
    <property type="entry name" value="Phe/His_NH3-lyase_AS"/>
</dbReference>
<dbReference type="PANTHER" id="PTHR10362">
    <property type="entry name" value="HISTIDINE AMMONIA-LYASE"/>
    <property type="match status" value="1"/>
</dbReference>
<keyword evidence="1 2" id="KW-0456">Lyase</keyword>
<name>R4TC14_9PSEU</name>
<dbReference type="SUPFAM" id="SSF48557">
    <property type="entry name" value="L-aspartase-like"/>
    <property type="match status" value="1"/>
</dbReference>
<dbReference type="PATRIC" id="fig|1156913.3.peg.5478"/>
<dbReference type="EMBL" id="CP003410">
    <property type="protein sequence ID" value="AGM07963.1"/>
    <property type="molecule type" value="Genomic_DNA"/>
</dbReference>
<organism evidence="2 3">
    <name type="scientific">Amycolatopsis keratiniphila</name>
    <dbReference type="NCBI Taxonomy" id="129921"/>
    <lineage>
        <taxon>Bacteria</taxon>
        <taxon>Bacillati</taxon>
        <taxon>Actinomycetota</taxon>
        <taxon>Actinomycetes</taxon>
        <taxon>Pseudonocardiales</taxon>
        <taxon>Pseudonocardiaceae</taxon>
        <taxon>Amycolatopsis</taxon>
        <taxon>Amycolatopsis japonica group</taxon>
    </lineage>
</organism>
<dbReference type="Gene3D" id="1.10.275.10">
    <property type="entry name" value="Fumarase/aspartase (N-terminal domain)"/>
    <property type="match status" value="1"/>
</dbReference>
<dbReference type="KEGG" id="aoi:AORI_5380"/>
<dbReference type="CDD" id="cd00332">
    <property type="entry name" value="PAL-HAL"/>
    <property type="match status" value="1"/>
</dbReference>
<sequence>MGLIQEQTCVPVISVAEARTLADLEAAAGPVEVVLDPATRNRVAEGREFVMRCLAEGRPIYGATTGFGPLVGFSGRDEDTDQCENLLSHLTAGQGPDLPTSIVRAATLARLSSLARGRSGVSVSVLDALAEMLKTTFAPAVPRLGSVGASGDLVPLAHLTQALKGRGYAYADGVRQDAGDALASCGLRPLELDGRDALGLVNGVSLTAAAAGLAMAQFIRSHRIAGLLSAMLADQLGCGTDFCDHHLLEAFGHPEAIAEAADLRARLRGTRPTGDRPLQEPYTIRCVPQLLGAVRASLGQARDVILRDLNGISDNPLFFPEDNLVVHGGNFFGQPVAFAADTMTTAVVQTGNLAERQLDLLVDPHRNGGLPPVLATEPGRQHGVQGVQIAATAIIADMRRSAVPASLQSLPTNLHNQDIVPFGTQAALNAFDQVRSLRLLHGSLAVALRQAIHVGARRPTAPACADVMERLMDAIAPIEPDRPLHEDVRRAADVLDDVVASQQDND</sequence>
<gene>
    <name evidence="2" type="ORF">AORI_5380</name>
</gene>
<keyword evidence="3" id="KW-1185">Reference proteome</keyword>
<dbReference type="HOGENOM" id="CLU_014801_4_1_11"/>
<reference evidence="2 3" key="1">
    <citation type="journal article" date="2013" name="BMC Genomics">
        <title>ContigScape: a Cytoscape plugin facilitating microbial genome gap closing.</title>
        <authorList>
            <person name="Tang B."/>
            <person name="Wang Q."/>
            <person name="Yang M."/>
            <person name="Xie F."/>
            <person name="Zhu Y."/>
            <person name="Zhuo Y."/>
            <person name="Wang S."/>
            <person name="Gao H."/>
            <person name="Ding X."/>
            <person name="Zhang L."/>
            <person name="Zhao G."/>
            <person name="Zheng H."/>
        </authorList>
    </citation>
    <scope>NUCLEOTIDE SEQUENCE [LARGE SCALE GENOMIC DNA]</scope>
    <source>
        <strain evidence="2 3">HCCB10007</strain>
    </source>
</reference>
<dbReference type="PROSITE" id="PS00488">
    <property type="entry name" value="PAL_HISTIDASE"/>
    <property type="match status" value="1"/>
</dbReference>
<proteinExistence type="predicted"/>
<dbReference type="GO" id="GO:0016841">
    <property type="term" value="F:ammonia-lyase activity"/>
    <property type="evidence" value="ECO:0007669"/>
    <property type="project" value="InterPro"/>
</dbReference>
<evidence type="ECO:0000313" key="2">
    <source>
        <dbReference type="EMBL" id="AGM07963.1"/>
    </source>
</evidence>
<dbReference type="InterPro" id="IPR001106">
    <property type="entry name" value="Aromatic_Lyase"/>
</dbReference>
<protein>
    <submittedName>
        <fullName evidence="2">Tyrosine ammonia-lyase</fullName>
    </submittedName>
</protein>
<dbReference type="AlphaFoldDB" id="R4TC14"/>
<dbReference type="Pfam" id="PF00221">
    <property type="entry name" value="Lyase_aromatic"/>
    <property type="match status" value="1"/>
</dbReference>
<dbReference type="InterPro" id="IPR008948">
    <property type="entry name" value="L-Aspartase-like"/>
</dbReference>
<accession>R4TC14</accession>
<dbReference type="Proteomes" id="UP000013968">
    <property type="component" value="Chromosome"/>
</dbReference>
<evidence type="ECO:0000313" key="3">
    <source>
        <dbReference type="Proteomes" id="UP000013968"/>
    </source>
</evidence>
<dbReference type="InterPro" id="IPR024083">
    <property type="entry name" value="Fumarase/histidase_N"/>
</dbReference>